<keyword evidence="1" id="KW-0812">Transmembrane</keyword>
<reference evidence="3" key="1">
    <citation type="submission" date="2017-09" db="EMBL/GenBank/DDBJ databases">
        <title>Depth-based differentiation of microbial function through sediment-hosted aquifers and enrichment of novel symbionts in the deep terrestrial subsurface.</title>
        <authorList>
            <person name="Probst A.J."/>
            <person name="Ladd B."/>
            <person name="Jarett J.K."/>
            <person name="Geller-Mcgrath D.E."/>
            <person name="Sieber C.M.K."/>
            <person name="Emerson J.B."/>
            <person name="Anantharaman K."/>
            <person name="Thomas B.C."/>
            <person name="Malmstrom R."/>
            <person name="Stieglmeier M."/>
            <person name="Klingl A."/>
            <person name="Woyke T."/>
            <person name="Ryan C.M."/>
            <person name="Banfield J.F."/>
        </authorList>
    </citation>
    <scope>NUCLEOTIDE SEQUENCE [LARGE SCALE GENOMIC DNA]</scope>
</reference>
<name>A0A2M6WQ96_9BACT</name>
<dbReference type="AlphaFoldDB" id="A0A2M6WQ96"/>
<dbReference type="Proteomes" id="UP000228900">
    <property type="component" value="Unassembled WGS sequence"/>
</dbReference>
<organism evidence="2 3">
    <name type="scientific">Candidatus Falkowbacteria bacterium CG10_big_fil_rev_8_21_14_0_10_39_9</name>
    <dbReference type="NCBI Taxonomy" id="1974566"/>
    <lineage>
        <taxon>Bacteria</taxon>
        <taxon>Candidatus Falkowiibacteriota</taxon>
    </lineage>
</organism>
<evidence type="ECO:0000256" key="1">
    <source>
        <dbReference type="SAM" id="Phobius"/>
    </source>
</evidence>
<dbReference type="EMBL" id="PFAQ01000026">
    <property type="protein sequence ID" value="PIT94960.1"/>
    <property type="molecule type" value="Genomic_DNA"/>
</dbReference>
<keyword evidence="1" id="KW-0472">Membrane</keyword>
<evidence type="ECO:0000313" key="2">
    <source>
        <dbReference type="EMBL" id="PIT94960.1"/>
    </source>
</evidence>
<feature type="non-terminal residue" evidence="2">
    <location>
        <position position="184"/>
    </location>
</feature>
<evidence type="ECO:0000313" key="3">
    <source>
        <dbReference type="Proteomes" id="UP000228900"/>
    </source>
</evidence>
<comment type="caution">
    <text evidence="2">The sequence shown here is derived from an EMBL/GenBank/DDBJ whole genome shotgun (WGS) entry which is preliminary data.</text>
</comment>
<gene>
    <name evidence="2" type="ORF">COT98_01555</name>
</gene>
<sequence>MNILVDLSSFTEFFSLPPETMLWRFMAYYGWIIIAIMFLYFAREVWLIKVQTDYYKGFKFIFLAIDVPRLNEQSPRAVENLLTYLAGAHGTINWFEKWWEGKFQLSFSFEIVSIDGYTQFIIRTPVDFRYLVESAVYSQYPDAEISEIDDYTEGVPRKFPNEEYDVWGAEFIQVANQMFPIKLY</sequence>
<feature type="transmembrane region" description="Helical" evidence="1">
    <location>
        <begin position="22"/>
        <end position="42"/>
    </location>
</feature>
<proteinExistence type="predicted"/>
<protein>
    <submittedName>
        <fullName evidence="2">Uncharacterized protein</fullName>
    </submittedName>
</protein>
<accession>A0A2M6WQ96</accession>
<keyword evidence="1" id="KW-1133">Transmembrane helix</keyword>